<feature type="domain" description="Rad50/SbcC-type AAA" evidence="5">
    <location>
        <begin position="5"/>
        <end position="208"/>
    </location>
</feature>
<evidence type="ECO:0000313" key="7">
    <source>
        <dbReference type="Proteomes" id="UP001198182"/>
    </source>
</evidence>
<evidence type="ECO:0000313" key="6">
    <source>
        <dbReference type="EMBL" id="MCC2232444.1"/>
    </source>
</evidence>
<dbReference type="Gene3D" id="3.40.50.300">
    <property type="entry name" value="P-loop containing nucleotide triphosphate hydrolases"/>
    <property type="match status" value="2"/>
</dbReference>
<comment type="caution">
    <text evidence="6">The sequence shown here is derived from an EMBL/GenBank/DDBJ whole genome shotgun (WGS) entry which is preliminary data.</text>
</comment>
<dbReference type="RefSeq" id="WP_308454850.1">
    <property type="nucleotide sequence ID" value="NZ_JAJEQR010000068.1"/>
</dbReference>
<dbReference type="GO" id="GO:0006302">
    <property type="term" value="P:double-strand break repair"/>
    <property type="evidence" value="ECO:0007669"/>
    <property type="project" value="InterPro"/>
</dbReference>
<comment type="similarity">
    <text evidence="1">Belongs to the SMC family. SbcC subfamily.</text>
</comment>
<dbReference type="Proteomes" id="UP001198182">
    <property type="component" value="Unassembled WGS sequence"/>
</dbReference>
<evidence type="ECO:0000256" key="3">
    <source>
        <dbReference type="ARBA" id="ARBA00013368"/>
    </source>
</evidence>
<evidence type="ECO:0000256" key="4">
    <source>
        <dbReference type="SAM" id="Coils"/>
    </source>
</evidence>
<dbReference type="Pfam" id="PF13558">
    <property type="entry name" value="SbcC_Walker_B"/>
    <property type="match status" value="1"/>
</dbReference>
<evidence type="ECO:0000256" key="2">
    <source>
        <dbReference type="ARBA" id="ARBA00011322"/>
    </source>
</evidence>
<reference evidence="6" key="1">
    <citation type="submission" date="2021-10" db="EMBL/GenBank/DDBJ databases">
        <title>Anaerobic single-cell dispensing facilitates the cultivation of human gut bacteria.</title>
        <authorList>
            <person name="Afrizal A."/>
        </authorList>
    </citation>
    <scope>NUCLEOTIDE SEQUENCE</scope>
    <source>
        <strain evidence="6">CLA-AA-H215</strain>
    </source>
</reference>
<feature type="coiled-coil region" evidence="4">
    <location>
        <begin position="726"/>
        <end position="753"/>
    </location>
</feature>
<feature type="coiled-coil region" evidence="4">
    <location>
        <begin position="556"/>
        <end position="642"/>
    </location>
</feature>
<dbReference type="InterPro" id="IPR027417">
    <property type="entry name" value="P-loop_NTPase"/>
</dbReference>
<organism evidence="6 7">
    <name type="scientific">Hominifimenecus microfluidus</name>
    <dbReference type="NCBI Taxonomy" id="2885348"/>
    <lineage>
        <taxon>Bacteria</taxon>
        <taxon>Bacillati</taxon>
        <taxon>Bacillota</taxon>
        <taxon>Clostridia</taxon>
        <taxon>Lachnospirales</taxon>
        <taxon>Lachnospiraceae</taxon>
        <taxon>Hominifimenecus</taxon>
    </lineage>
</organism>
<evidence type="ECO:0000259" key="5">
    <source>
        <dbReference type="Pfam" id="PF13476"/>
    </source>
</evidence>
<feature type="coiled-coil region" evidence="4">
    <location>
        <begin position="787"/>
        <end position="864"/>
    </location>
</feature>
<keyword evidence="4" id="KW-0175">Coiled coil</keyword>
<dbReference type="PANTHER" id="PTHR32114:SF2">
    <property type="entry name" value="ABC TRANSPORTER ABCH.3"/>
    <property type="match status" value="1"/>
</dbReference>
<dbReference type="GO" id="GO:0016887">
    <property type="term" value="F:ATP hydrolysis activity"/>
    <property type="evidence" value="ECO:0007669"/>
    <property type="project" value="InterPro"/>
</dbReference>
<dbReference type="PANTHER" id="PTHR32114">
    <property type="entry name" value="ABC TRANSPORTER ABCH.3"/>
    <property type="match status" value="1"/>
</dbReference>
<keyword evidence="7" id="KW-1185">Reference proteome</keyword>
<sequence>MRPIKLTLSAFGPYADRTVLDMNRLGTHGLYLITGDTGAGKTTIFDAITFALFGEASGENRHPDMLRSQYAAPETPTEVELVFDYAGKTYTVRRNPEYRRPAHRGSGMVTQRAEAELTLPNGRVITKPKEVSQSVQEILGVTREQFAQISMIAQGEFRRLLQADTKTRIDIFRGIFQTGRYAALQKKIRDEALEAGRTCGKLRQSVQQYVSGIQCYEGSEAFPQVQAAIGGKLPASEILPLMEQLIRQDREAAALVNAEQDQVQERLQQLAQMLNSEKNRAAQEKTLADIRLALERQNAVVEAANTAKNQAKALLPEAEQRKEERTRLQEQLPKYEELAERQKSQKTAERALCSLKEAVQAENTGITQLDGQIRELEEEQKTLSDVAAALAETRHQAEQQQRRIDRLTALQERLAVQAKLQEVWEEKATAAQNEQKKLKQQQDELVFLADAGERLHQLKTEAERTEEKKQKLAGLNRQLVDYRTISDQLQQKQEEYMAARAEAERRQSDYTHKNQAFLDAQAGILAKNLAEGCPCPVCGATYHPQPAVVPADVPDQAAVEKAKKAAERANHTAEEKSREAASLNGQCDTLRRALKEALKEALSGEAGGCGIDQAEATCKDANAALQEEVSRIAGQMRDAEKDSVRKRCLEQIIPEQQSALAEATLAQQKAREDLIQNKTRCRAEAAEIPELADLPIEDPELQARAVIFAADVKKAGKEQAKQLRLLEAQKARRDEIERILPEKRQQLTELSEKQRTDTGRIVEETARQNERQAQIQALANTLTFADREAAEQYLVSLTAQIRKIESDSEKAEKALAAAVSQKTQLQGQAQQLEVQLREIPVYDETALSEEMKRLQMRRAALSQQSNVIAARQSGNEAVRENFSAQSKALETAEHRYQWLQSLNETANGSISGKEKIMLETYIQMTFFDRILNRANLRLMVMSGGQYELKRRREAADVRSQSGLDLNVIDHYNGSERSANTLSGGEAFLASLALALGLSDEVQASAGGIRLDTLFVDEGFGSLSENSLDLAMQALAGLSDGNRLVGIISHVAELKERIDRQIIVRKDRSSGSRVEIQS</sequence>
<evidence type="ECO:0000256" key="1">
    <source>
        <dbReference type="ARBA" id="ARBA00006930"/>
    </source>
</evidence>
<protein>
    <recommendedName>
        <fullName evidence="3">Nuclease SbcCD subunit C</fullName>
    </recommendedName>
</protein>
<dbReference type="InterPro" id="IPR038729">
    <property type="entry name" value="Rad50/SbcC_AAA"/>
</dbReference>
<proteinExistence type="inferred from homology"/>
<dbReference type="AlphaFoldDB" id="A0AAE3ED15"/>
<dbReference type="SUPFAM" id="SSF52540">
    <property type="entry name" value="P-loop containing nucleoside triphosphate hydrolases"/>
    <property type="match status" value="1"/>
</dbReference>
<feature type="coiled-coil region" evidence="4">
    <location>
        <begin position="253"/>
        <end position="509"/>
    </location>
</feature>
<gene>
    <name evidence="6" type="ORF">LKD81_15855</name>
</gene>
<dbReference type="EMBL" id="JAJEQR010000068">
    <property type="protein sequence ID" value="MCC2232444.1"/>
    <property type="molecule type" value="Genomic_DNA"/>
</dbReference>
<accession>A0AAE3ED15</accession>
<dbReference type="Pfam" id="PF13476">
    <property type="entry name" value="AAA_23"/>
    <property type="match status" value="1"/>
</dbReference>
<name>A0AAE3ED15_9FIRM</name>
<comment type="subunit">
    <text evidence="2">Heterodimer of SbcC and SbcD.</text>
</comment>